<feature type="region of interest" description="Disordered" evidence="5">
    <location>
        <begin position="1"/>
        <end position="24"/>
    </location>
</feature>
<dbReference type="EMBL" id="BAAAYR010000004">
    <property type="protein sequence ID" value="GAA3574358.1"/>
    <property type="molecule type" value="Genomic_DNA"/>
</dbReference>
<dbReference type="Pfam" id="PF00535">
    <property type="entry name" value="Glycos_transf_2"/>
    <property type="match status" value="1"/>
</dbReference>
<dbReference type="Gene3D" id="3.90.550.10">
    <property type="entry name" value="Spore Coat Polysaccharide Biosynthesis Protein SpsA, Chain A"/>
    <property type="match status" value="1"/>
</dbReference>
<evidence type="ECO:0000313" key="8">
    <source>
        <dbReference type="Proteomes" id="UP001500767"/>
    </source>
</evidence>
<comment type="pathway">
    <text evidence="1">Cell wall biogenesis; cell wall polysaccharide biosynthesis.</text>
</comment>
<proteinExistence type="inferred from homology"/>
<keyword evidence="8" id="KW-1185">Reference proteome</keyword>
<dbReference type="CDD" id="cd00761">
    <property type="entry name" value="Glyco_tranf_GTA_type"/>
    <property type="match status" value="1"/>
</dbReference>
<dbReference type="PANTHER" id="PTHR43179:SF12">
    <property type="entry name" value="GALACTOFURANOSYLTRANSFERASE GLFT2"/>
    <property type="match status" value="1"/>
</dbReference>
<organism evidence="7 8">
    <name type="scientific">Microlunatus spumicola</name>
    <dbReference type="NCBI Taxonomy" id="81499"/>
    <lineage>
        <taxon>Bacteria</taxon>
        <taxon>Bacillati</taxon>
        <taxon>Actinomycetota</taxon>
        <taxon>Actinomycetes</taxon>
        <taxon>Propionibacteriales</taxon>
        <taxon>Propionibacteriaceae</taxon>
        <taxon>Microlunatus</taxon>
    </lineage>
</organism>
<sequence length="331" mass="34791">MAERDQTSRAVRPAPGSTPTDASTPEVVVGVATYRRPAALARLLPELVAQLQGYAGPGSVVVVDNDPAGGAREQVEAWAADGVRYVHEPRPGIAAARNRALASAGSAELLLFVDDDGLPLPGWLGRMVGAWSRWHPTAVSGPAVPRFEEGEPDAWVAGSGVFDRTVRPTGALLGGASSANLLLDLAQLRAYGLEFDEAFGLTGGSDTMLTHAIVAAGGEIRWCDEAEVLDFHSVDRMTHAWVRRRSYRTGNDWSRVALALRPGPGRWAERAELLARGAVRGATGVANQVRGRVRGDVGRRALGACQVSTALGVVGGALGVVSVEYGRPPQA</sequence>
<evidence type="ECO:0000313" key="7">
    <source>
        <dbReference type="EMBL" id="GAA3574358.1"/>
    </source>
</evidence>
<accession>A0ABP6XYE1</accession>
<name>A0ABP6XYE1_9ACTN</name>
<gene>
    <name evidence="7" type="ORF">GCM10022197_34190</name>
</gene>
<evidence type="ECO:0000256" key="4">
    <source>
        <dbReference type="ARBA" id="ARBA00022679"/>
    </source>
</evidence>
<feature type="domain" description="Glycosyltransferase 2-like" evidence="6">
    <location>
        <begin position="29"/>
        <end position="155"/>
    </location>
</feature>
<keyword evidence="4" id="KW-0808">Transferase</keyword>
<reference evidence="8" key="1">
    <citation type="journal article" date="2019" name="Int. J. Syst. Evol. Microbiol.">
        <title>The Global Catalogue of Microorganisms (GCM) 10K type strain sequencing project: providing services to taxonomists for standard genome sequencing and annotation.</title>
        <authorList>
            <consortium name="The Broad Institute Genomics Platform"/>
            <consortium name="The Broad Institute Genome Sequencing Center for Infectious Disease"/>
            <person name="Wu L."/>
            <person name="Ma J."/>
        </authorList>
    </citation>
    <scope>NUCLEOTIDE SEQUENCE [LARGE SCALE GENOMIC DNA]</scope>
    <source>
        <strain evidence="8">JCM 16540</strain>
    </source>
</reference>
<dbReference type="RefSeq" id="WP_204910123.1">
    <property type="nucleotide sequence ID" value="NZ_BAAAYR010000004.1"/>
</dbReference>
<dbReference type="InterPro" id="IPR029044">
    <property type="entry name" value="Nucleotide-diphossugar_trans"/>
</dbReference>
<keyword evidence="3" id="KW-0328">Glycosyltransferase</keyword>
<evidence type="ECO:0000256" key="2">
    <source>
        <dbReference type="ARBA" id="ARBA00006739"/>
    </source>
</evidence>
<evidence type="ECO:0000256" key="5">
    <source>
        <dbReference type="SAM" id="MobiDB-lite"/>
    </source>
</evidence>
<comment type="similarity">
    <text evidence="2">Belongs to the glycosyltransferase 2 family.</text>
</comment>
<dbReference type="InterPro" id="IPR001173">
    <property type="entry name" value="Glyco_trans_2-like"/>
</dbReference>
<evidence type="ECO:0000259" key="6">
    <source>
        <dbReference type="Pfam" id="PF00535"/>
    </source>
</evidence>
<dbReference type="PANTHER" id="PTHR43179">
    <property type="entry name" value="RHAMNOSYLTRANSFERASE WBBL"/>
    <property type="match status" value="1"/>
</dbReference>
<protein>
    <submittedName>
        <fullName evidence="7">Glycosyltransferase family 2 protein</fullName>
    </submittedName>
</protein>
<evidence type="ECO:0000256" key="3">
    <source>
        <dbReference type="ARBA" id="ARBA00022676"/>
    </source>
</evidence>
<comment type="caution">
    <text evidence="7">The sequence shown here is derived from an EMBL/GenBank/DDBJ whole genome shotgun (WGS) entry which is preliminary data.</text>
</comment>
<dbReference type="SUPFAM" id="SSF53448">
    <property type="entry name" value="Nucleotide-diphospho-sugar transferases"/>
    <property type="match status" value="1"/>
</dbReference>
<dbReference type="Proteomes" id="UP001500767">
    <property type="component" value="Unassembled WGS sequence"/>
</dbReference>
<evidence type="ECO:0000256" key="1">
    <source>
        <dbReference type="ARBA" id="ARBA00004776"/>
    </source>
</evidence>